<sequence length="101" mass="11229">MPGTFPQSSSSLNIAFLPLKPRVSPPHPCPYVLYQRQAEKKRAAPGKRKAALISTFSCSSGKPKRDHLAHEIVIDRPFCLRQIVLSRCSFTVIRMLLLAVG</sequence>
<comment type="caution">
    <text evidence="1">The sequence shown here is derived from an EMBL/GenBank/DDBJ whole genome shotgun (WGS) entry which is preliminary data.</text>
</comment>
<evidence type="ECO:0000313" key="2">
    <source>
        <dbReference type="Proteomes" id="UP000499080"/>
    </source>
</evidence>
<accession>A0A4Y2BHT3</accession>
<evidence type="ECO:0000313" key="1">
    <source>
        <dbReference type="EMBL" id="GBL91287.1"/>
    </source>
</evidence>
<dbReference type="OrthoDB" id="6437108at2759"/>
<protein>
    <submittedName>
        <fullName evidence="1">Uncharacterized protein</fullName>
    </submittedName>
</protein>
<keyword evidence="2" id="KW-1185">Reference proteome</keyword>
<organism evidence="1 2">
    <name type="scientific">Araneus ventricosus</name>
    <name type="common">Orbweaver spider</name>
    <name type="synonym">Epeira ventricosa</name>
    <dbReference type="NCBI Taxonomy" id="182803"/>
    <lineage>
        <taxon>Eukaryota</taxon>
        <taxon>Metazoa</taxon>
        <taxon>Ecdysozoa</taxon>
        <taxon>Arthropoda</taxon>
        <taxon>Chelicerata</taxon>
        <taxon>Arachnida</taxon>
        <taxon>Araneae</taxon>
        <taxon>Araneomorphae</taxon>
        <taxon>Entelegynae</taxon>
        <taxon>Araneoidea</taxon>
        <taxon>Araneidae</taxon>
        <taxon>Araneus</taxon>
    </lineage>
</organism>
<reference evidence="1 2" key="1">
    <citation type="journal article" date="2019" name="Sci. Rep.">
        <title>Orb-weaving spider Araneus ventricosus genome elucidates the spidroin gene catalogue.</title>
        <authorList>
            <person name="Kono N."/>
            <person name="Nakamura H."/>
            <person name="Ohtoshi R."/>
            <person name="Moran D.A.P."/>
            <person name="Shinohara A."/>
            <person name="Yoshida Y."/>
            <person name="Fujiwara M."/>
            <person name="Mori M."/>
            <person name="Tomita M."/>
            <person name="Arakawa K."/>
        </authorList>
    </citation>
    <scope>NUCLEOTIDE SEQUENCE [LARGE SCALE GENOMIC DNA]</scope>
</reference>
<dbReference type="Proteomes" id="UP000499080">
    <property type="component" value="Unassembled WGS sequence"/>
</dbReference>
<name>A0A4Y2BHT3_ARAVE</name>
<dbReference type="AlphaFoldDB" id="A0A4Y2BHT3"/>
<proteinExistence type="predicted"/>
<gene>
    <name evidence="1" type="ORF">AVEN_203444_1</name>
</gene>
<dbReference type="EMBL" id="BGPR01000078">
    <property type="protein sequence ID" value="GBL91287.1"/>
    <property type="molecule type" value="Genomic_DNA"/>
</dbReference>